<dbReference type="Proteomes" id="UP000612282">
    <property type="component" value="Unassembled WGS sequence"/>
</dbReference>
<dbReference type="EMBL" id="BOMG01000057">
    <property type="protein sequence ID" value="GID56464.1"/>
    <property type="molecule type" value="Genomic_DNA"/>
</dbReference>
<dbReference type="RefSeq" id="WP_203798126.1">
    <property type="nucleotide sequence ID" value="NZ_BAAAQE010000034.1"/>
</dbReference>
<gene>
    <name evidence="1" type="ORF">Aco03nite_048680</name>
</gene>
<accession>A0ABQ3XDB2</accession>
<reference evidence="1 2" key="1">
    <citation type="submission" date="2021-01" db="EMBL/GenBank/DDBJ databases">
        <title>Whole genome shotgun sequence of Actinoplanes couchii NBRC 106145.</title>
        <authorList>
            <person name="Komaki H."/>
            <person name="Tamura T."/>
        </authorList>
    </citation>
    <scope>NUCLEOTIDE SEQUENCE [LARGE SCALE GENOMIC DNA]</scope>
    <source>
        <strain evidence="1 2">NBRC 106145</strain>
    </source>
</reference>
<protein>
    <submittedName>
        <fullName evidence="1">Uncharacterized protein</fullName>
    </submittedName>
</protein>
<sequence length="124" mass="13116">MRKAGIVVAIVLAVLCGGLGWTVYQWVDLGKELTESSITRDVFDAQKEGAAQATVTAALPEPLSDISEKELYADDPTRKGMPAGASCVYYGISPIGSEGADLFRFCFVDGKLAEKSGVTIPGEQ</sequence>
<name>A0ABQ3XDB2_9ACTN</name>
<evidence type="ECO:0000313" key="2">
    <source>
        <dbReference type="Proteomes" id="UP000612282"/>
    </source>
</evidence>
<evidence type="ECO:0000313" key="1">
    <source>
        <dbReference type="EMBL" id="GID56464.1"/>
    </source>
</evidence>
<organism evidence="1 2">
    <name type="scientific">Actinoplanes couchii</name>
    <dbReference type="NCBI Taxonomy" id="403638"/>
    <lineage>
        <taxon>Bacteria</taxon>
        <taxon>Bacillati</taxon>
        <taxon>Actinomycetota</taxon>
        <taxon>Actinomycetes</taxon>
        <taxon>Micromonosporales</taxon>
        <taxon>Micromonosporaceae</taxon>
        <taxon>Actinoplanes</taxon>
    </lineage>
</organism>
<proteinExistence type="predicted"/>
<comment type="caution">
    <text evidence="1">The sequence shown here is derived from an EMBL/GenBank/DDBJ whole genome shotgun (WGS) entry which is preliminary data.</text>
</comment>
<keyword evidence="2" id="KW-1185">Reference proteome</keyword>